<sequence>MRRILGTSLALLALLALLTLSASCEQRRVTCTAAHGGFAAKYTLKPGSKRGEGACDTLKGEIIGIEKYNPRQAGNPQRPDPTRAHLAVRASGIAFPAFAAQGAQVELGPTALDALGDFASVDPDGSDVCAVPSFTEATLSIPAYEEPPPPDAPEGTPPTQHPAVDISYAWSNFRIYVTAAYPGTQIVGELTYTQDGCSASYSVVGLYPAVECAPGGVPDPSLCDPHPDLANGRAFGSGINPDFADRVTCDAETGLCVLTSLPEELR</sequence>
<organism evidence="3 4">
    <name type="scientific">Sorangium atrum</name>
    <dbReference type="NCBI Taxonomy" id="2995308"/>
    <lineage>
        <taxon>Bacteria</taxon>
        <taxon>Pseudomonadati</taxon>
        <taxon>Myxococcota</taxon>
        <taxon>Polyangia</taxon>
        <taxon>Polyangiales</taxon>
        <taxon>Polyangiaceae</taxon>
        <taxon>Sorangium</taxon>
    </lineage>
</organism>
<dbReference type="RefSeq" id="WP_272100887.1">
    <property type="nucleotide sequence ID" value="NZ_JAQNDK010000004.1"/>
</dbReference>
<feature type="region of interest" description="Disordered" evidence="1">
    <location>
        <begin position="141"/>
        <end position="160"/>
    </location>
</feature>
<gene>
    <name evidence="3" type="ORF">POL72_33690</name>
</gene>
<feature type="compositionally biased region" description="Pro residues" evidence="1">
    <location>
        <begin position="145"/>
        <end position="160"/>
    </location>
</feature>
<evidence type="ECO:0000313" key="3">
    <source>
        <dbReference type="EMBL" id="MDC0682729.1"/>
    </source>
</evidence>
<reference evidence="3 4" key="1">
    <citation type="submission" date="2023-01" db="EMBL/GenBank/DDBJ databases">
        <title>Minimal conservation of predation-associated metabolite biosynthetic gene clusters underscores biosynthetic potential of Myxococcota including descriptions for ten novel species: Archangium lansinium sp. nov., Myxococcus landrumus sp. nov., Nannocystis bai.</title>
        <authorList>
            <person name="Ahearne A."/>
            <person name="Stevens C."/>
            <person name="Dowd S."/>
        </authorList>
    </citation>
    <scope>NUCLEOTIDE SEQUENCE [LARGE SCALE GENOMIC DNA]</scope>
    <source>
        <strain evidence="3 4">WIWO2</strain>
    </source>
</reference>
<dbReference type="EMBL" id="JAQNDK010000004">
    <property type="protein sequence ID" value="MDC0682729.1"/>
    <property type="molecule type" value="Genomic_DNA"/>
</dbReference>
<feature type="signal peptide" evidence="2">
    <location>
        <begin position="1"/>
        <end position="22"/>
    </location>
</feature>
<dbReference type="Proteomes" id="UP001217485">
    <property type="component" value="Unassembled WGS sequence"/>
</dbReference>
<evidence type="ECO:0000256" key="1">
    <source>
        <dbReference type="SAM" id="MobiDB-lite"/>
    </source>
</evidence>
<accession>A0ABT5C8G2</accession>
<dbReference type="PROSITE" id="PS51257">
    <property type="entry name" value="PROKAR_LIPOPROTEIN"/>
    <property type="match status" value="1"/>
</dbReference>
<evidence type="ECO:0008006" key="5">
    <source>
        <dbReference type="Google" id="ProtNLM"/>
    </source>
</evidence>
<evidence type="ECO:0000313" key="4">
    <source>
        <dbReference type="Proteomes" id="UP001217485"/>
    </source>
</evidence>
<keyword evidence="4" id="KW-1185">Reference proteome</keyword>
<feature type="chain" id="PRO_5045171499" description="MlpA protein" evidence="2">
    <location>
        <begin position="23"/>
        <end position="266"/>
    </location>
</feature>
<name>A0ABT5C8G2_9BACT</name>
<comment type="caution">
    <text evidence="3">The sequence shown here is derived from an EMBL/GenBank/DDBJ whole genome shotgun (WGS) entry which is preliminary data.</text>
</comment>
<evidence type="ECO:0000256" key="2">
    <source>
        <dbReference type="SAM" id="SignalP"/>
    </source>
</evidence>
<proteinExistence type="predicted"/>
<protein>
    <recommendedName>
        <fullName evidence="5">MlpA protein</fullName>
    </recommendedName>
</protein>
<keyword evidence="2" id="KW-0732">Signal</keyword>